<organism evidence="3">
    <name type="scientific">Candidatus Electrothrix aestuarii</name>
    <dbReference type="NCBI Taxonomy" id="3062594"/>
    <lineage>
        <taxon>Bacteria</taxon>
        <taxon>Pseudomonadati</taxon>
        <taxon>Thermodesulfobacteriota</taxon>
        <taxon>Desulfobulbia</taxon>
        <taxon>Desulfobulbales</taxon>
        <taxon>Desulfobulbaceae</taxon>
        <taxon>Candidatus Electrothrix</taxon>
    </lineage>
</organism>
<feature type="compositionally biased region" description="Basic residues" evidence="1">
    <location>
        <begin position="223"/>
        <end position="233"/>
    </location>
</feature>
<dbReference type="InterPro" id="IPR011767">
    <property type="entry name" value="GLR_AS"/>
</dbReference>
<dbReference type="InterPro" id="IPR051548">
    <property type="entry name" value="Grx-like_ET"/>
</dbReference>
<dbReference type="KEGG" id="eaj:Q3M24_21400"/>
<dbReference type="InterPro" id="IPR002109">
    <property type="entry name" value="Glutaredoxin"/>
</dbReference>
<dbReference type="PANTHER" id="PTHR34386">
    <property type="entry name" value="GLUTAREDOXIN"/>
    <property type="match status" value="1"/>
</dbReference>
<dbReference type="AlphaFoldDB" id="A0AAU8LV93"/>
<dbReference type="PROSITE" id="PS00195">
    <property type="entry name" value="GLUTAREDOXIN_1"/>
    <property type="match status" value="1"/>
</dbReference>
<sequence>MKKIAFLSLVITILFFSFTRADIRQWFAKKFTESSAVVLKQLKTTDTTDRQSDEIIYQWVDERGGRHFSNSKPPGVEGVKAVPATNYTVPSITLQDRQERQERKAAPAVTKQAPRRITKQPKRKKTSRQAATKDKVVIFTASSCPYCKQALSFLRAHRIAFTEYNIERDSTAKKKMRAAGGVQHVPFAVINGKKLFGFSEGNYRRALNLPESSGSSTSSAQSFRKRFRSTGRT</sequence>
<protein>
    <submittedName>
        <fullName evidence="3">Glutaredoxin domain-containing protein</fullName>
    </submittedName>
</protein>
<dbReference type="Pfam" id="PF00462">
    <property type="entry name" value="Glutaredoxin"/>
    <property type="match status" value="1"/>
</dbReference>
<dbReference type="SUPFAM" id="SSF52833">
    <property type="entry name" value="Thioredoxin-like"/>
    <property type="match status" value="1"/>
</dbReference>
<evidence type="ECO:0000259" key="2">
    <source>
        <dbReference type="Pfam" id="PF00462"/>
    </source>
</evidence>
<feature type="domain" description="Glutaredoxin" evidence="2">
    <location>
        <begin position="136"/>
        <end position="193"/>
    </location>
</feature>
<dbReference type="GO" id="GO:0045454">
    <property type="term" value="P:cell redox homeostasis"/>
    <property type="evidence" value="ECO:0007669"/>
    <property type="project" value="TreeGrafter"/>
</dbReference>
<gene>
    <name evidence="3" type="ORF">Q3M24_21400</name>
</gene>
<evidence type="ECO:0000313" key="3">
    <source>
        <dbReference type="EMBL" id="XCN72810.1"/>
    </source>
</evidence>
<name>A0AAU8LV93_9BACT</name>
<dbReference type="EMBL" id="CP159373">
    <property type="protein sequence ID" value="XCN72810.1"/>
    <property type="molecule type" value="Genomic_DNA"/>
</dbReference>
<feature type="region of interest" description="Disordered" evidence="1">
    <location>
        <begin position="209"/>
        <end position="233"/>
    </location>
</feature>
<feature type="compositionally biased region" description="Low complexity" evidence="1">
    <location>
        <begin position="212"/>
        <end position="222"/>
    </location>
</feature>
<proteinExistence type="predicted"/>
<accession>A0AAU8LV93</accession>
<dbReference type="GO" id="GO:0009055">
    <property type="term" value="F:electron transfer activity"/>
    <property type="evidence" value="ECO:0007669"/>
    <property type="project" value="TreeGrafter"/>
</dbReference>
<feature type="compositionally biased region" description="Basic residues" evidence="1">
    <location>
        <begin position="113"/>
        <end position="127"/>
    </location>
</feature>
<reference evidence="3" key="1">
    <citation type="journal article" date="2024" name="Syst. Appl. Microbiol.">
        <title>First single-strain enrichments of Electrothrix cable bacteria, description of E. aestuarii sp. nov. and E. rattekaaiensis sp. nov., and proposal of a cable bacteria taxonomy following the rules of the SeqCode.</title>
        <authorList>
            <person name="Plum-Jensen L.E."/>
            <person name="Schramm A."/>
            <person name="Marshall I.P.G."/>
        </authorList>
    </citation>
    <scope>NUCLEOTIDE SEQUENCE</scope>
    <source>
        <strain evidence="3">Rat1</strain>
    </source>
</reference>
<dbReference type="PANTHER" id="PTHR34386:SF1">
    <property type="entry name" value="GLUTAREDOXIN-LIKE PROTEIN NRDH"/>
    <property type="match status" value="1"/>
</dbReference>
<reference evidence="3" key="2">
    <citation type="submission" date="2024-06" db="EMBL/GenBank/DDBJ databases">
        <authorList>
            <person name="Plum-Jensen L.E."/>
            <person name="Schramm A."/>
            <person name="Marshall I.P.G."/>
        </authorList>
    </citation>
    <scope>NUCLEOTIDE SEQUENCE</scope>
    <source>
        <strain evidence="3">Rat1</strain>
    </source>
</reference>
<dbReference type="Gene3D" id="3.40.30.10">
    <property type="entry name" value="Glutaredoxin"/>
    <property type="match status" value="1"/>
</dbReference>
<feature type="region of interest" description="Disordered" evidence="1">
    <location>
        <begin position="95"/>
        <end position="131"/>
    </location>
</feature>
<dbReference type="PROSITE" id="PS51354">
    <property type="entry name" value="GLUTAREDOXIN_2"/>
    <property type="match status" value="1"/>
</dbReference>
<dbReference type="CDD" id="cd02976">
    <property type="entry name" value="NrdH"/>
    <property type="match status" value="1"/>
</dbReference>
<dbReference type="InterPro" id="IPR036249">
    <property type="entry name" value="Thioredoxin-like_sf"/>
</dbReference>
<feature type="compositionally biased region" description="Basic and acidic residues" evidence="1">
    <location>
        <begin position="96"/>
        <end position="105"/>
    </location>
</feature>
<evidence type="ECO:0000256" key="1">
    <source>
        <dbReference type="SAM" id="MobiDB-lite"/>
    </source>
</evidence>